<dbReference type="PANTHER" id="PTHR33589">
    <property type="entry name" value="OS11G0524900 PROTEIN"/>
    <property type="match status" value="1"/>
</dbReference>
<feature type="domain" description="Jacalin-type lectin" evidence="4">
    <location>
        <begin position="23"/>
        <end position="159"/>
    </location>
</feature>
<name>A0A9D3M8B2_ANGAN</name>
<accession>A0A9D3M8B2</accession>
<dbReference type="InterPro" id="IPR036404">
    <property type="entry name" value="Jacalin-like_lectin_dom_sf"/>
</dbReference>
<dbReference type="Proteomes" id="UP001044222">
    <property type="component" value="Chromosome 9"/>
</dbReference>
<dbReference type="PROSITE" id="PS51752">
    <property type="entry name" value="JACALIN_LECTIN"/>
    <property type="match status" value="1"/>
</dbReference>
<feature type="chain" id="PRO_5038362736" description="Jacalin-type lectin domain-containing protein" evidence="3">
    <location>
        <begin position="17"/>
        <end position="178"/>
    </location>
</feature>
<protein>
    <recommendedName>
        <fullName evidence="4">Jacalin-type lectin domain-containing protein</fullName>
    </recommendedName>
</protein>
<dbReference type="PANTHER" id="PTHR33589:SF3">
    <property type="entry name" value="ZYMOGEN GRANULE MEMBRANE PROTEIN 16-LIKE"/>
    <property type="match status" value="1"/>
</dbReference>
<reference evidence="5" key="1">
    <citation type="submission" date="2021-01" db="EMBL/GenBank/DDBJ databases">
        <title>A chromosome-scale assembly of European eel, Anguilla anguilla.</title>
        <authorList>
            <person name="Henkel C."/>
            <person name="Jong-Raadsen S.A."/>
            <person name="Dufour S."/>
            <person name="Weltzien F.-A."/>
            <person name="Palstra A.P."/>
            <person name="Pelster B."/>
            <person name="Spaink H.P."/>
            <person name="Van Den Thillart G.E."/>
            <person name="Jansen H."/>
            <person name="Zahm M."/>
            <person name="Klopp C."/>
            <person name="Cedric C."/>
            <person name="Louis A."/>
            <person name="Berthelot C."/>
            <person name="Parey E."/>
            <person name="Roest Crollius H."/>
            <person name="Montfort J."/>
            <person name="Robinson-Rechavi M."/>
            <person name="Bucao C."/>
            <person name="Bouchez O."/>
            <person name="Gislard M."/>
            <person name="Lluch J."/>
            <person name="Milhes M."/>
            <person name="Lampietro C."/>
            <person name="Lopez Roques C."/>
            <person name="Donnadieu C."/>
            <person name="Braasch I."/>
            <person name="Desvignes T."/>
            <person name="Postlethwait J."/>
            <person name="Bobe J."/>
            <person name="Guiguen Y."/>
            <person name="Dirks R."/>
        </authorList>
    </citation>
    <scope>NUCLEOTIDE SEQUENCE</scope>
    <source>
        <strain evidence="5">Tag_6206</strain>
        <tissue evidence="5">Liver</tissue>
    </source>
</reference>
<keyword evidence="2" id="KW-0430">Lectin</keyword>
<dbReference type="Pfam" id="PF01419">
    <property type="entry name" value="Jacalin"/>
    <property type="match status" value="1"/>
</dbReference>
<comment type="caution">
    <text evidence="5">The sequence shown here is derived from an EMBL/GenBank/DDBJ whole genome shotgun (WGS) entry which is preliminary data.</text>
</comment>
<dbReference type="InterPro" id="IPR001229">
    <property type="entry name" value="Jacalin-like_lectin_dom"/>
</dbReference>
<organism evidence="5 6">
    <name type="scientific">Anguilla anguilla</name>
    <name type="common">European freshwater eel</name>
    <name type="synonym">Muraena anguilla</name>
    <dbReference type="NCBI Taxonomy" id="7936"/>
    <lineage>
        <taxon>Eukaryota</taxon>
        <taxon>Metazoa</taxon>
        <taxon>Chordata</taxon>
        <taxon>Craniata</taxon>
        <taxon>Vertebrata</taxon>
        <taxon>Euteleostomi</taxon>
        <taxon>Actinopterygii</taxon>
        <taxon>Neopterygii</taxon>
        <taxon>Teleostei</taxon>
        <taxon>Anguilliformes</taxon>
        <taxon>Anguillidae</taxon>
        <taxon>Anguilla</taxon>
    </lineage>
</organism>
<evidence type="ECO:0000256" key="2">
    <source>
        <dbReference type="ARBA" id="ARBA00022734"/>
    </source>
</evidence>
<keyword evidence="1 3" id="KW-0732">Signal</keyword>
<evidence type="ECO:0000313" key="6">
    <source>
        <dbReference type="Proteomes" id="UP001044222"/>
    </source>
</evidence>
<evidence type="ECO:0000256" key="3">
    <source>
        <dbReference type="SAM" id="SignalP"/>
    </source>
</evidence>
<sequence>MFVIFVLCLLFASTWAQCQPQYYSYSAAVGGGSGSSYASSGEGRITAIRVWENIGSFITGFQMRYDFAWSPLYGRNGSNVVEMSLFEDEAFVQISGKYNPSNYIYQLVFVTSRGRSLTVGQPVSTAFNFYAKYPQSELRILSGRFNGVGITSIGAHWGMVYLMPHPAMMGNNTMLGLD</sequence>
<keyword evidence="6" id="KW-1185">Reference proteome</keyword>
<dbReference type="SUPFAM" id="SSF51101">
    <property type="entry name" value="Mannose-binding lectins"/>
    <property type="match status" value="1"/>
</dbReference>
<feature type="signal peptide" evidence="3">
    <location>
        <begin position="1"/>
        <end position="16"/>
    </location>
</feature>
<dbReference type="EMBL" id="JAFIRN010000009">
    <property type="protein sequence ID" value="KAG5842688.1"/>
    <property type="molecule type" value="Genomic_DNA"/>
</dbReference>
<dbReference type="AlphaFoldDB" id="A0A9D3M8B2"/>
<dbReference type="Gene3D" id="2.100.10.30">
    <property type="entry name" value="Jacalin-like lectin domain"/>
    <property type="match status" value="1"/>
</dbReference>
<proteinExistence type="predicted"/>
<dbReference type="InterPro" id="IPR052321">
    <property type="entry name" value="PolyBind_ProtTraffic"/>
</dbReference>
<dbReference type="GO" id="GO:0030246">
    <property type="term" value="F:carbohydrate binding"/>
    <property type="evidence" value="ECO:0007669"/>
    <property type="project" value="UniProtKB-KW"/>
</dbReference>
<evidence type="ECO:0000259" key="4">
    <source>
        <dbReference type="PROSITE" id="PS51752"/>
    </source>
</evidence>
<evidence type="ECO:0000256" key="1">
    <source>
        <dbReference type="ARBA" id="ARBA00022729"/>
    </source>
</evidence>
<evidence type="ECO:0000313" key="5">
    <source>
        <dbReference type="EMBL" id="KAG5842688.1"/>
    </source>
</evidence>
<gene>
    <name evidence="5" type="ORF">ANANG_G00180270</name>
</gene>
<dbReference type="SMART" id="SM00915">
    <property type="entry name" value="Jacalin"/>
    <property type="match status" value="1"/>
</dbReference>